<reference evidence="1 2" key="1">
    <citation type="submission" date="2013-03" db="EMBL/GenBank/DDBJ databases">
        <authorList>
            <person name="Harkins D.M."/>
            <person name="Durkin A.S."/>
            <person name="Brinkac L.M."/>
            <person name="Haft D.H."/>
            <person name="Selengut J.D."/>
            <person name="Sanka R."/>
            <person name="DePew J."/>
            <person name="Purushe J."/>
            <person name="Galloway R.L."/>
            <person name="Vinetz J.M."/>
            <person name="Sutton G.G."/>
            <person name="Nierman W.C."/>
            <person name="Fouts D.E."/>
        </authorList>
    </citation>
    <scope>NUCLEOTIDE SEQUENCE [LARGE SCALE GENOMIC DNA]</scope>
    <source>
        <strain evidence="1 2">Waz Holland</strain>
    </source>
</reference>
<proteinExistence type="predicted"/>
<dbReference type="AlphaFoldDB" id="N1W872"/>
<comment type="caution">
    <text evidence="1">The sequence shown here is derived from an EMBL/GenBank/DDBJ whole genome shotgun (WGS) entry which is preliminary data.</text>
</comment>
<name>N1W872_9LEPT</name>
<protein>
    <submittedName>
        <fullName evidence="1">Uncharacterized protein</fullName>
    </submittedName>
</protein>
<gene>
    <name evidence="1" type="ORF">LEP1GSC199_0620</name>
</gene>
<dbReference type="RefSeq" id="WP_002977465.1">
    <property type="nucleotide sequence ID" value="NZ_AOGY02000016.1"/>
</dbReference>
<accession>N1W872</accession>
<organism evidence="1 2">
    <name type="scientific">Leptospira vanthielii serovar Holland str. Waz Holland = ATCC 700522</name>
    <dbReference type="NCBI Taxonomy" id="1218591"/>
    <lineage>
        <taxon>Bacteria</taxon>
        <taxon>Pseudomonadati</taxon>
        <taxon>Spirochaetota</taxon>
        <taxon>Spirochaetia</taxon>
        <taxon>Leptospirales</taxon>
        <taxon>Leptospiraceae</taxon>
        <taxon>Leptospira</taxon>
    </lineage>
</organism>
<dbReference type="EMBL" id="AOGY02000016">
    <property type="protein sequence ID" value="EMY71213.1"/>
    <property type="molecule type" value="Genomic_DNA"/>
</dbReference>
<evidence type="ECO:0000313" key="1">
    <source>
        <dbReference type="EMBL" id="EMY71213.1"/>
    </source>
</evidence>
<dbReference type="STRING" id="1218591.LEP1GSC199_0620"/>
<evidence type="ECO:0000313" key="2">
    <source>
        <dbReference type="Proteomes" id="UP000012227"/>
    </source>
</evidence>
<dbReference type="Proteomes" id="UP000012227">
    <property type="component" value="Unassembled WGS sequence"/>
</dbReference>
<sequence>MQSISYLEEFLERRELFNSIHQFTEEINKIPIDKLQATPEDLLSLFLSFFEYNTSIGRSELYLKFLTNFTSRNKEFLRSYIIIFNELELDELKIVEHIRTNEIEITDTLDLNRIKNQFENQKVIKTSFPENLLSNKHNEKIYLDHLISRNIITWPVLRQDPIITNNTQTGVTRHSKIILTPYGRNLSDFIFG</sequence>